<evidence type="ECO:0000256" key="2">
    <source>
        <dbReference type="ARBA" id="ARBA00022448"/>
    </source>
</evidence>
<dbReference type="EMBL" id="JACHHN010000006">
    <property type="protein sequence ID" value="MBB5192421.1"/>
    <property type="molecule type" value="Genomic_DNA"/>
</dbReference>
<sequence length="405" mass="42868">MASSLLSLKTYRHFLASRLGSFLAYQMLAVAVGWQMYDLTHSALNLGFIGIAQFLPQLLLTLVVGHVADRYDRRRIVTLCQGLEGSVALLLALGSFFHLLTPTLLYVGAFCIGAGRAFESPSLQALVPSLVSEEDLPRALALNSSVMQIGIISGPALGGFIYAIGPDAVYATCAVAWLVATVAIGTMPLLRKVENKQPPASLEFLFAGIRYIREKRVILGAISLDLFAVLLGGATALLPIYAKDILHTGPWGMGMLRSAPAVGALLMSVYLAHNPLQRRVGKIMFGAVALFGLATVVFGLSGNFFVSLGALAVLGASDMISVVVRSSLVQLETPDAMRGRVSAVSSIFIGASNQLGEFESGVTAALLGPVPAVVIGGVGTLIVVGLWMKWFPQLTQRESLVNKPA</sequence>
<keyword evidence="5 7" id="KW-1133">Transmembrane helix</keyword>
<feature type="transmembrane region" description="Helical" evidence="7">
    <location>
        <begin position="217"/>
        <end position="242"/>
    </location>
</feature>
<keyword evidence="2" id="KW-0813">Transport</keyword>
<evidence type="ECO:0000256" key="6">
    <source>
        <dbReference type="ARBA" id="ARBA00023136"/>
    </source>
</evidence>
<keyword evidence="6 7" id="KW-0472">Membrane</keyword>
<gene>
    <name evidence="8" type="ORF">HNQ50_003162</name>
</gene>
<evidence type="ECO:0000256" key="7">
    <source>
        <dbReference type="SAM" id="Phobius"/>
    </source>
</evidence>
<feature type="transmembrane region" description="Helical" evidence="7">
    <location>
        <begin position="362"/>
        <end position="387"/>
    </location>
</feature>
<accession>A0A840RJT4</accession>
<feature type="transmembrane region" description="Helical" evidence="7">
    <location>
        <begin position="43"/>
        <end position="64"/>
    </location>
</feature>
<evidence type="ECO:0000313" key="8">
    <source>
        <dbReference type="EMBL" id="MBB5192421.1"/>
    </source>
</evidence>
<dbReference type="InterPro" id="IPR036259">
    <property type="entry name" value="MFS_trans_sf"/>
</dbReference>
<evidence type="ECO:0000313" key="9">
    <source>
        <dbReference type="Proteomes" id="UP000543030"/>
    </source>
</evidence>
<comment type="caution">
    <text evidence="8">The sequence shown here is derived from an EMBL/GenBank/DDBJ whole genome shotgun (WGS) entry which is preliminary data.</text>
</comment>
<reference evidence="8 9" key="1">
    <citation type="submission" date="2020-08" db="EMBL/GenBank/DDBJ databases">
        <title>Genomic Encyclopedia of Type Strains, Phase IV (KMG-IV): sequencing the most valuable type-strain genomes for metagenomic binning, comparative biology and taxonomic classification.</title>
        <authorList>
            <person name="Goeker M."/>
        </authorList>
    </citation>
    <scope>NUCLEOTIDE SEQUENCE [LARGE SCALE GENOMIC DNA]</scope>
    <source>
        <strain evidence="8 9">DSM 18233</strain>
    </source>
</reference>
<evidence type="ECO:0000256" key="3">
    <source>
        <dbReference type="ARBA" id="ARBA00022475"/>
    </source>
</evidence>
<protein>
    <submittedName>
        <fullName evidence="8">MFS family permease</fullName>
    </submittedName>
</protein>
<comment type="subcellular location">
    <subcellularLocation>
        <location evidence="1">Cell membrane</location>
        <topology evidence="1">Multi-pass membrane protein</topology>
    </subcellularLocation>
</comment>
<feature type="transmembrane region" description="Helical" evidence="7">
    <location>
        <begin position="140"/>
        <end position="162"/>
    </location>
</feature>
<dbReference type="Pfam" id="PF05977">
    <property type="entry name" value="MFS_3"/>
    <property type="match status" value="1"/>
</dbReference>
<evidence type="ECO:0000256" key="1">
    <source>
        <dbReference type="ARBA" id="ARBA00004651"/>
    </source>
</evidence>
<dbReference type="PANTHER" id="PTHR23513:SF9">
    <property type="entry name" value="ENTEROBACTIN EXPORTER ENTS"/>
    <property type="match status" value="1"/>
</dbReference>
<dbReference type="Gene3D" id="1.20.1250.20">
    <property type="entry name" value="MFS general substrate transporter like domains"/>
    <property type="match status" value="1"/>
</dbReference>
<feature type="transmembrane region" description="Helical" evidence="7">
    <location>
        <begin position="254"/>
        <end position="273"/>
    </location>
</feature>
<keyword evidence="4 7" id="KW-0812">Transmembrane</keyword>
<organism evidence="8 9">
    <name type="scientific">Silvimonas terrae</name>
    <dbReference type="NCBI Taxonomy" id="300266"/>
    <lineage>
        <taxon>Bacteria</taxon>
        <taxon>Pseudomonadati</taxon>
        <taxon>Pseudomonadota</taxon>
        <taxon>Betaproteobacteria</taxon>
        <taxon>Neisseriales</taxon>
        <taxon>Chitinibacteraceae</taxon>
        <taxon>Silvimonas</taxon>
    </lineage>
</organism>
<keyword evidence="9" id="KW-1185">Reference proteome</keyword>
<feature type="transmembrane region" description="Helical" evidence="7">
    <location>
        <begin position="168"/>
        <end position="190"/>
    </location>
</feature>
<evidence type="ECO:0000256" key="4">
    <source>
        <dbReference type="ARBA" id="ARBA00022692"/>
    </source>
</evidence>
<dbReference type="CDD" id="cd06173">
    <property type="entry name" value="MFS_MefA_like"/>
    <property type="match status" value="1"/>
</dbReference>
<dbReference type="SUPFAM" id="SSF103473">
    <property type="entry name" value="MFS general substrate transporter"/>
    <property type="match status" value="1"/>
</dbReference>
<dbReference type="Proteomes" id="UP000543030">
    <property type="component" value="Unassembled WGS sequence"/>
</dbReference>
<feature type="transmembrane region" description="Helical" evidence="7">
    <location>
        <begin position="280"/>
        <end position="298"/>
    </location>
</feature>
<evidence type="ECO:0000256" key="5">
    <source>
        <dbReference type="ARBA" id="ARBA00022989"/>
    </source>
</evidence>
<proteinExistence type="predicted"/>
<keyword evidence="3" id="KW-1003">Cell membrane</keyword>
<dbReference type="RefSeq" id="WP_184102086.1">
    <property type="nucleotide sequence ID" value="NZ_JACHHN010000006.1"/>
</dbReference>
<name>A0A840RJT4_9NEIS</name>
<dbReference type="GO" id="GO:0005886">
    <property type="term" value="C:plasma membrane"/>
    <property type="evidence" value="ECO:0007669"/>
    <property type="project" value="UniProtKB-SubCell"/>
</dbReference>
<feature type="transmembrane region" description="Helical" evidence="7">
    <location>
        <begin position="20"/>
        <end position="37"/>
    </location>
</feature>
<dbReference type="InterPro" id="IPR010290">
    <property type="entry name" value="TM_effector"/>
</dbReference>
<dbReference type="PANTHER" id="PTHR23513">
    <property type="entry name" value="INTEGRAL MEMBRANE EFFLUX PROTEIN-RELATED"/>
    <property type="match status" value="1"/>
</dbReference>
<dbReference type="AlphaFoldDB" id="A0A840RJT4"/>